<organism evidence="2">
    <name type="scientific">hydrothermal vent metagenome</name>
    <dbReference type="NCBI Taxonomy" id="652676"/>
    <lineage>
        <taxon>unclassified sequences</taxon>
        <taxon>metagenomes</taxon>
        <taxon>ecological metagenomes</taxon>
    </lineage>
</organism>
<dbReference type="EMBL" id="UOEQ01000329">
    <property type="protein sequence ID" value="VAW21190.1"/>
    <property type="molecule type" value="Genomic_DNA"/>
</dbReference>
<evidence type="ECO:0000256" key="1">
    <source>
        <dbReference type="SAM" id="MobiDB-lite"/>
    </source>
</evidence>
<evidence type="ECO:0000313" key="2">
    <source>
        <dbReference type="EMBL" id="VAW21190.1"/>
    </source>
</evidence>
<gene>
    <name evidence="2" type="ORF">MNBD_ALPHA11-1130</name>
</gene>
<dbReference type="SUPFAM" id="SSF74653">
    <property type="entry name" value="TolA/TonB C-terminal domain"/>
    <property type="match status" value="1"/>
</dbReference>
<feature type="region of interest" description="Disordered" evidence="1">
    <location>
        <begin position="64"/>
        <end position="147"/>
    </location>
</feature>
<reference evidence="2" key="1">
    <citation type="submission" date="2018-06" db="EMBL/GenBank/DDBJ databases">
        <authorList>
            <person name="Zhirakovskaya E."/>
        </authorList>
    </citation>
    <scope>NUCLEOTIDE SEQUENCE</scope>
</reference>
<accession>A0A3B0TWL8</accession>
<feature type="compositionally biased region" description="Pro residues" evidence="1">
    <location>
        <begin position="107"/>
        <end position="141"/>
    </location>
</feature>
<protein>
    <recommendedName>
        <fullName evidence="3">TolA protein</fullName>
    </recommendedName>
</protein>
<dbReference type="Gene3D" id="3.30.1150.10">
    <property type="match status" value="1"/>
</dbReference>
<evidence type="ECO:0008006" key="3">
    <source>
        <dbReference type="Google" id="ProtNLM"/>
    </source>
</evidence>
<proteinExistence type="predicted"/>
<dbReference type="AlphaFoldDB" id="A0A3B0TWL8"/>
<feature type="compositionally biased region" description="Polar residues" evidence="1">
    <location>
        <begin position="80"/>
        <end position="104"/>
    </location>
</feature>
<name>A0A3B0TWL8_9ZZZZ</name>
<sequence length="328" mass="35063">MRVGLPVSIFSHSALIIAGLLGLNFAEPLDPGIIESISVEIVPIADFSNIRVGSLESEIIDTQTPSIVDTEIPPELAQPAGNTEIDQVTPTDSENVTPAPTEQSAPEPVPDPSPVPEPEPVPEVQPEPVVEPEPEPAPVEEPPVEDPVETVPEIVTQAPDPVEATPTPPAPVVRTANLAQLREELVRRQERDAAREADKISEIINAEETRGATTGEGGQATLGSPTGRAATLTRSEEDALVAQMRQCWRLLPGEIDSGQSVRLMVNLNRDGSVNGTPRVLTNIATPIQGSIARAAQRAVLGCGPYRLAEEKYENWKEIDVTFRPGDLS</sequence>